<dbReference type="InterPro" id="IPR023485">
    <property type="entry name" value="Ptyr_pPase"/>
</dbReference>
<keyword evidence="1" id="KW-0059">Arsenical resistance</keyword>
<proteinExistence type="predicted"/>
<feature type="domain" description="HTH arsR-type" evidence="2">
    <location>
        <begin position="3"/>
        <end position="97"/>
    </location>
</feature>
<dbReference type="InterPro" id="IPR001845">
    <property type="entry name" value="HTH_ArsR_DNA-bd_dom"/>
</dbReference>
<dbReference type="Gene3D" id="3.40.50.2300">
    <property type="match status" value="1"/>
</dbReference>
<reference evidence="3 4" key="1">
    <citation type="submission" date="2018-05" db="EMBL/GenBank/DDBJ databases">
        <title>Amnibacterium sp. M8JJ-5, whole genome shotgun sequence.</title>
        <authorList>
            <person name="Tuo L."/>
        </authorList>
    </citation>
    <scope>NUCLEOTIDE SEQUENCE [LARGE SCALE GENOMIC DNA]</scope>
    <source>
        <strain evidence="3 4">M8JJ-5</strain>
    </source>
</reference>
<dbReference type="PROSITE" id="PS50987">
    <property type="entry name" value="HTH_ARSR_2"/>
    <property type="match status" value="1"/>
</dbReference>
<keyword evidence="4" id="KW-1185">Reference proteome</keyword>
<dbReference type="CDD" id="cd00090">
    <property type="entry name" value="HTH_ARSR"/>
    <property type="match status" value="1"/>
</dbReference>
<dbReference type="AlphaFoldDB" id="A0A2V1HQP5"/>
<accession>A0A2V1HQP5</accession>
<sequence>MNKERNSLEVRAAKHAALADPARLRIVDLLTLGDLSPRELQDRLGMPSNLVSHHLGVLEREGIISRHRSEADKRRSYVRLEPVGLEGLGPSAGAAARRVLFVCTANSARSQIAAELWRRTSSIPAVSAGTRPAEKIASGAIATAKRHGIELPDLAPQSLGDIADDTDLVITVCDSAHEELGTGALHWSIPDPVPAGTDAAFDAAFDEIARRIHGLTERVSATDWIRTPSPRGLPMQPMSS</sequence>
<evidence type="ECO:0000259" key="2">
    <source>
        <dbReference type="PROSITE" id="PS50987"/>
    </source>
</evidence>
<evidence type="ECO:0000313" key="4">
    <source>
        <dbReference type="Proteomes" id="UP000244893"/>
    </source>
</evidence>
<dbReference type="InterPro" id="IPR011991">
    <property type="entry name" value="ArsR-like_HTH"/>
</dbReference>
<dbReference type="PANTHER" id="PTHR43428">
    <property type="entry name" value="ARSENATE REDUCTASE"/>
    <property type="match status" value="1"/>
</dbReference>
<evidence type="ECO:0000313" key="3">
    <source>
        <dbReference type="EMBL" id="PVZ93300.1"/>
    </source>
</evidence>
<dbReference type="Proteomes" id="UP000244893">
    <property type="component" value="Unassembled WGS sequence"/>
</dbReference>
<dbReference type="GO" id="GO:0003700">
    <property type="term" value="F:DNA-binding transcription factor activity"/>
    <property type="evidence" value="ECO:0007669"/>
    <property type="project" value="InterPro"/>
</dbReference>
<dbReference type="Gene3D" id="1.10.10.10">
    <property type="entry name" value="Winged helix-like DNA-binding domain superfamily/Winged helix DNA-binding domain"/>
    <property type="match status" value="1"/>
</dbReference>
<dbReference type="PRINTS" id="PR00778">
    <property type="entry name" value="HTHARSR"/>
</dbReference>
<dbReference type="OrthoDB" id="9784339at2"/>
<dbReference type="SUPFAM" id="SSF52788">
    <property type="entry name" value="Phosphotyrosine protein phosphatases I"/>
    <property type="match status" value="1"/>
</dbReference>
<protein>
    <submittedName>
        <fullName evidence="3">ArsR family transcriptional regulator</fullName>
    </submittedName>
</protein>
<dbReference type="SMART" id="SM00226">
    <property type="entry name" value="LMWPc"/>
    <property type="match status" value="1"/>
</dbReference>
<dbReference type="Pfam" id="PF01451">
    <property type="entry name" value="LMWPc"/>
    <property type="match status" value="1"/>
</dbReference>
<comment type="caution">
    <text evidence="3">The sequence shown here is derived from an EMBL/GenBank/DDBJ whole genome shotgun (WGS) entry which is preliminary data.</text>
</comment>
<dbReference type="InterPro" id="IPR036388">
    <property type="entry name" value="WH-like_DNA-bd_sf"/>
</dbReference>
<dbReference type="InterPro" id="IPR036196">
    <property type="entry name" value="Ptyr_pPase_sf"/>
</dbReference>
<evidence type="ECO:0000256" key="1">
    <source>
        <dbReference type="ARBA" id="ARBA00022849"/>
    </source>
</evidence>
<dbReference type="InterPro" id="IPR036390">
    <property type="entry name" value="WH_DNA-bd_sf"/>
</dbReference>
<dbReference type="PANTHER" id="PTHR43428:SF1">
    <property type="entry name" value="ARSENATE REDUCTASE"/>
    <property type="match status" value="1"/>
</dbReference>
<dbReference type="SMART" id="SM00418">
    <property type="entry name" value="HTH_ARSR"/>
    <property type="match status" value="1"/>
</dbReference>
<dbReference type="Pfam" id="PF12840">
    <property type="entry name" value="HTH_20"/>
    <property type="match status" value="1"/>
</dbReference>
<dbReference type="EMBL" id="QEOP01000005">
    <property type="protein sequence ID" value="PVZ93300.1"/>
    <property type="molecule type" value="Genomic_DNA"/>
</dbReference>
<dbReference type="GO" id="GO:0046685">
    <property type="term" value="P:response to arsenic-containing substance"/>
    <property type="evidence" value="ECO:0007669"/>
    <property type="project" value="UniProtKB-KW"/>
</dbReference>
<organism evidence="3 4">
    <name type="scientific">Amnibacterium flavum</name>
    <dbReference type="NCBI Taxonomy" id="2173173"/>
    <lineage>
        <taxon>Bacteria</taxon>
        <taxon>Bacillati</taxon>
        <taxon>Actinomycetota</taxon>
        <taxon>Actinomycetes</taxon>
        <taxon>Micrococcales</taxon>
        <taxon>Microbacteriaceae</taxon>
        <taxon>Amnibacterium</taxon>
    </lineage>
</organism>
<name>A0A2V1HQP5_9MICO</name>
<dbReference type="RefSeq" id="WP_116757896.1">
    <property type="nucleotide sequence ID" value="NZ_QEOP01000005.1"/>
</dbReference>
<dbReference type="SUPFAM" id="SSF46785">
    <property type="entry name" value="Winged helix' DNA-binding domain"/>
    <property type="match status" value="1"/>
</dbReference>
<gene>
    <name evidence="3" type="ORF">DDQ50_16540</name>
</gene>